<dbReference type="GO" id="GO:0019367">
    <property type="term" value="P:fatty acid elongation, saturated fatty acid"/>
    <property type="evidence" value="ECO:0007669"/>
    <property type="project" value="TreeGrafter"/>
</dbReference>
<feature type="transmembrane region" description="Helical" evidence="10">
    <location>
        <begin position="100"/>
        <end position="118"/>
    </location>
</feature>
<dbReference type="InterPro" id="IPR002076">
    <property type="entry name" value="ELO_fam"/>
</dbReference>
<feature type="transmembrane region" description="Helical" evidence="10">
    <location>
        <begin position="361"/>
        <end position="381"/>
    </location>
</feature>
<evidence type="ECO:0000313" key="12">
    <source>
        <dbReference type="Proteomes" id="UP001152649"/>
    </source>
</evidence>
<keyword evidence="12" id="KW-1185">Reference proteome</keyword>
<dbReference type="GO" id="GO:0009922">
    <property type="term" value="F:fatty acid elongase activity"/>
    <property type="evidence" value="ECO:0007669"/>
    <property type="project" value="InterPro"/>
</dbReference>
<comment type="catalytic activity">
    <reaction evidence="10">
        <text>an acyl-CoA + malonyl-CoA + H(+) = a 3-oxoacyl-CoA + CO2 + CoA</text>
        <dbReference type="Rhea" id="RHEA:50252"/>
        <dbReference type="ChEBI" id="CHEBI:15378"/>
        <dbReference type="ChEBI" id="CHEBI:16526"/>
        <dbReference type="ChEBI" id="CHEBI:57287"/>
        <dbReference type="ChEBI" id="CHEBI:57384"/>
        <dbReference type="ChEBI" id="CHEBI:58342"/>
        <dbReference type="ChEBI" id="CHEBI:90726"/>
    </reaction>
    <physiologicalReaction direction="left-to-right" evidence="10">
        <dbReference type="Rhea" id="RHEA:50253"/>
    </physiologicalReaction>
</comment>
<keyword evidence="4 10" id="KW-0812">Transmembrane</keyword>
<dbReference type="Proteomes" id="UP001152649">
    <property type="component" value="Unassembled WGS sequence"/>
</dbReference>
<dbReference type="PANTHER" id="PTHR11157">
    <property type="entry name" value="FATTY ACID ACYL TRANSFERASE-RELATED"/>
    <property type="match status" value="1"/>
</dbReference>
<comment type="similarity">
    <text evidence="10">Belongs to the ELO family.</text>
</comment>
<sequence length="389" mass="43348">MNTLSSQKPIQVGLPPLESFWPSIGQPYKVASPFFSESPDTSTLLRPISVSPATYRASLDFQVPFTFAIGYVTTVLFLNRLNVSRQGKPWAFTKNPVFRAFVVLHNASLAVFSAWVLYGMGYSMYASWPTGATKEGPDYHAHVAQMFCATDANAIQGKMNPSVYLIPSLACQYLTLSYMTASANVKSLWDEGSAYFGWFFYMSKFYEVLDTMIILSSGKKSSTLQTYHHAGVILCAWASLRYTSPSYVVPVVFNSAVHTLMYSYFAMQSLGVSIPMAIKRSLTVIQIAQFLIGLVWLYVPVFLKYNISSVMTPQAFSNVSLSELAPRLVHATPSRDFCDETEKFAVDTAVSCLTDRGQGLAVAYSTIYILPLLVLFVQFFIRSYVKARK</sequence>
<keyword evidence="6 10" id="KW-1133">Transmembrane helix</keyword>
<gene>
    <name evidence="11" type="ORF">PSALAMII_LOCUS8179</name>
</gene>
<keyword evidence="9 10" id="KW-0275">Fatty acid biosynthesis</keyword>
<evidence type="ECO:0000256" key="7">
    <source>
        <dbReference type="ARBA" id="ARBA00023098"/>
    </source>
</evidence>
<accession>A0A9W4JKB1</accession>
<evidence type="ECO:0000313" key="11">
    <source>
        <dbReference type="EMBL" id="CAG8404925.1"/>
    </source>
</evidence>
<feature type="transmembrane region" description="Helical" evidence="10">
    <location>
        <begin position="247"/>
        <end position="265"/>
    </location>
</feature>
<dbReference type="GO" id="GO:0030148">
    <property type="term" value="P:sphingolipid biosynthetic process"/>
    <property type="evidence" value="ECO:0007669"/>
    <property type="project" value="TreeGrafter"/>
</dbReference>
<evidence type="ECO:0000256" key="3">
    <source>
        <dbReference type="ARBA" id="ARBA00022679"/>
    </source>
</evidence>
<reference evidence="11" key="1">
    <citation type="submission" date="2021-07" db="EMBL/GenBank/DDBJ databases">
        <authorList>
            <person name="Branca A.L. A."/>
        </authorList>
    </citation>
    <scope>NUCLEOTIDE SEQUENCE</scope>
</reference>
<proteinExistence type="inferred from homology"/>
<dbReference type="PANTHER" id="PTHR11157:SF169">
    <property type="entry name" value="ELONGATION OF FATTY ACIDS PROTEIN"/>
    <property type="match status" value="1"/>
</dbReference>
<keyword evidence="8 10" id="KW-0472">Membrane</keyword>
<evidence type="ECO:0000256" key="8">
    <source>
        <dbReference type="ARBA" id="ARBA00023136"/>
    </source>
</evidence>
<keyword evidence="3 10" id="KW-0808">Transferase</keyword>
<feature type="transmembrane region" description="Helical" evidence="10">
    <location>
        <begin position="277"/>
        <end position="299"/>
    </location>
</feature>
<dbReference type="GO" id="GO:0034625">
    <property type="term" value="P:fatty acid elongation, monounsaturated fatty acid"/>
    <property type="evidence" value="ECO:0007669"/>
    <property type="project" value="TreeGrafter"/>
</dbReference>
<dbReference type="EMBL" id="CAJVPG010000422">
    <property type="protein sequence ID" value="CAG8404925.1"/>
    <property type="molecule type" value="Genomic_DNA"/>
</dbReference>
<evidence type="ECO:0000256" key="2">
    <source>
        <dbReference type="ARBA" id="ARBA00022516"/>
    </source>
</evidence>
<comment type="caution">
    <text evidence="11">The sequence shown here is derived from an EMBL/GenBank/DDBJ whole genome shotgun (WGS) entry which is preliminary data.</text>
</comment>
<comment type="subcellular location">
    <subcellularLocation>
        <location evidence="1">Membrane</location>
        <topology evidence="1">Multi-pass membrane protein</topology>
    </subcellularLocation>
</comment>
<dbReference type="AlphaFoldDB" id="A0A9W4JKB1"/>
<name>A0A9W4JKB1_9EURO</name>
<evidence type="ECO:0000256" key="6">
    <source>
        <dbReference type="ARBA" id="ARBA00022989"/>
    </source>
</evidence>
<dbReference type="GO" id="GO:0034626">
    <property type="term" value="P:fatty acid elongation, polyunsaturated fatty acid"/>
    <property type="evidence" value="ECO:0007669"/>
    <property type="project" value="TreeGrafter"/>
</dbReference>
<evidence type="ECO:0000256" key="9">
    <source>
        <dbReference type="ARBA" id="ARBA00023160"/>
    </source>
</evidence>
<evidence type="ECO:0000256" key="1">
    <source>
        <dbReference type="ARBA" id="ARBA00004141"/>
    </source>
</evidence>
<dbReference type="GO" id="GO:0042761">
    <property type="term" value="P:very long-chain fatty acid biosynthetic process"/>
    <property type="evidence" value="ECO:0007669"/>
    <property type="project" value="TreeGrafter"/>
</dbReference>
<keyword evidence="7 10" id="KW-0443">Lipid metabolism</keyword>
<keyword evidence="5 10" id="KW-0276">Fatty acid metabolism</keyword>
<dbReference type="EC" id="2.3.1.-" evidence="10"/>
<dbReference type="OrthoDB" id="5130013at2759"/>
<dbReference type="GO" id="GO:0005789">
    <property type="term" value="C:endoplasmic reticulum membrane"/>
    <property type="evidence" value="ECO:0007669"/>
    <property type="project" value="TreeGrafter"/>
</dbReference>
<organism evidence="11 12">
    <name type="scientific">Penicillium salamii</name>
    <dbReference type="NCBI Taxonomy" id="1612424"/>
    <lineage>
        <taxon>Eukaryota</taxon>
        <taxon>Fungi</taxon>
        <taxon>Dikarya</taxon>
        <taxon>Ascomycota</taxon>
        <taxon>Pezizomycotina</taxon>
        <taxon>Eurotiomycetes</taxon>
        <taxon>Eurotiomycetidae</taxon>
        <taxon>Eurotiales</taxon>
        <taxon>Aspergillaceae</taxon>
        <taxon>Penicillium</taxon>
    </lineage>
</organism>
<evidence type="ECO:0000256" key="4">
    <source>
        <dbReference type="ARBA" id="ARBA00022692"/>
    </source>
</evidence>
<protein>
    <recommendedName>
        <fullName evidence="10">Elongation of fatty acids protein</fullName>
        <ecNumber evidence="10">2.3.1.-</ecNumber>
    </recommendedName>
</protein>
<feature type="transmembrane region" description="Helical" evidence="10">
    <location>
        <begin position="61"/>
        <end position="79"/>
    </location>
</feature>
<keyword evidence="2 10" id="KW-0444">Lipid biosynthesis</keyword>
<evidence type="ECO:0000256" key="10">
    <source>
        <dbReference type="RuleBase" id="RU361115"/>
    </source>
</evidence>
<evidence type="ECO:0000256" key="5">
    <source>
        <dbReference type="ARBA" id="ARBA00022832"/>
    </source>
</evidence>
<dbReference type="Pfam" id="PF01151">
    <property type="entry name" value="ELO"/>
    <property type="match status" value="1"/>
</dbReference>